<sequence length="467" mass="49284">MAPYDSDSSDDEESGSQLEYLETNVLLGYADPEDQDTGADNDGGSETVSRLGGQPDWLDTKQPPSGALARCLVCKELLVLLLQLNGELPDRFPGHERRLYILACRNKTCRRKAGSVRVIRGVRIDSAAAEAAAVAEKKKKTTATAVPASIKPVGSISTSGLGNSIFGAANPFSTKISTGSSVNPFSPGGPTTTMAGAPNPFSLGGAAKSTQSQKPTPASSSTASAQKLEAPLNEADTVLPKTFAETLSLNNDQATATPVKAVAAPEAWPAANTWPAAYPVSWVAEAEYETLDPTPAAIPGTVTEAMEVEDGSAGGSGGGKEDKFVFESSMDAAFQKFADRVAQNPDQVIRYEFGGQPLFYNKDDSVAGIWAQTQGGGSISTVLASSSGRLPACPNCRSRRVFEVQLMPHAIDLLEADELGLDGMDWGTIIVGVCEKDCHVDGMANNEASYLEEWVGVQWEDLEAQRR</sequence>
<evidence type="ECO:0000313" key="3">
    <source>
        <dbReference type="EMBL" id="CAK7267619.1"/>
    </source>
</evidence>
<dbReference type="InterPro" id="IPR007320">
    <property type="entry name" value="PDCD2_C"/>
</dbReference>
<protein>
    <recommendedName>
        <fullName evidence="2">Programmed cell death protein 2 C-terminal domain-containing protein</fullName>
    </recommendedName>
</protein>
<reference evidence="3 4" key="1">
    <citation type="submission" date="2024-01" db="EMBL/GenBank/DDBJ databases">
        <authorList>
            <person name="Allen C."/>
            <person name="Tagirdzhanova G."/>
        </authorList>
    </citation>
    <scope>NUCLEOTIDE SEQUENCE [LARGE SCALE GENOMIC DNA]</scope>
    <source>
        <strain evidence="3 4">CBS 119000</strain>
    </source>
</reference>
<feature type="region of interest" description="Disordered" evidence="1">
    <location>
        <begin position="29"/>
        <end position="59"/>
    </location>
</feature>
<dbReference type="Pfam" id="PF04194">
    <property type="entry name" value="PDCD2_C"/>
    <property type="match status" value="1"/>
</dbReference>
<proteinExistence type="predicted"/>
<feature type="region of interest" description="Disordered" evidence="1">
    <location>
        <begin position="177"/>
        <end position="228"/>
    </location>
</feature>
<feature type="compositionally biased region" description="Polar residues" evidence="1">
    <location>
        <begin position="177"/>
        <end position="194"/>
    </location>
</feature>
<keyword evidence="4" id="KW-1185">Reference proteome</keyword>
<evidence type="ECO:0000256" key="1">
    <source>
        <dbReference type="SAM" id="MobiDB-lite"/>
    </source>
</evidence>
<evidence type="ECO:0000313" key="4">
    <source>
        <dbReference type="Proteomes" id="UP001642502"/>
    </source>
</evidence>
<dbReference type="PANTHER" id="PTHR47524">
    <property type="entry name" value="20S RRNA ACCUMULATION PROTEIN 4"/>
    <property type="match status" value="1"/>
</dbReference>
<feature type="domain" description="Programmed cell death protein 2 C-terminal" evidence="2">
    <location>
        <begin position="331"/>
        <end position="459"/>
    </location>
</feature>
<evidence type="ECO:0000259" key="2">
    <source>
        <dbReference type="Pfam" id="PF04194"/>
    </source>
</evidence>
<feature type="compositionally biased region" description="Low complexity" evidence="1">
    <location>
        <begin position="209"/>
        <end position="227"/>
    </location>
</feature>
<accession>A0ABP0DHA4</accession>
<organism evidence="3 4">
    <name type="scientific">Sporothrix epigloea</name>
    <dbReference type="NCBI Taxonomy" id="1892477"/>
    <lineage>
        <taxon>Eukaryota</taxon>
        <taxon>Fungi</taxon>
        <taxon>Dikarya</taxon>
        <taxon>Ascomycota</taxon>
        <taxon>Pezizomycotina</taxon>
        <taxon>Sordariomycetes</taxon>
        <taxon>Sordariomycetidae</taxon>
        <taxon>Ophiostomatales</taxon>
        <taxon>Ophiostomataceae</taxon>
        <taxon>Sporothrix</taxon>
    </lineage>
</organism>
<name>A0ABP0DHA4_9PEZI</name>
<comment type="caution">
    <text evidence="3">The sequence shown here is derived from an EMBL/GenBank/DDBJ whole genome shotgun (WGS) entry which is preliminary data.</text>
</comment>
<dbReference type="PANTHER" id="PTHR47524:SF1">
    <property type="entry name" value="20S RRNA ACCUMULATION PROTEIN 4"/>
    <property type="match status" value="1"/>
</dbReference>
<dbReference type="EMBL" id="CAWUON010000029">
    <property type="protein sequence ID" value="CAK7267619.1"/>
    <property type="molecule type" value="Genomic_DNA"/>
</dbReference>
<dbReference type="Proteomes" id="UP001642502">
    <property type="component" value="Unassembled WGS sequence"/>
</dbReference>
<gene>
    <name evidence="3" type="ORF">SEPCBS119000_002646</name>
</gene>